<proteinExistence type="predicted"/>
<gene>
    <name evidence="3" type="ORF">PAC_03020</name>
</gene>
<dbReference type="AlphaFoldDB" id="A0A1L7WK38"/>
<dbReference type="Pfam" id="PF26640">
    <property type="entry name" value="DUF8212"/>
    <property type="match status" value="1"/>
</dbReference>
<evidence type="ECO:0000259" key="2">
    <source>
        <dbReference type="Pfam" id="PF26640"/>
    </source>
</evidence>
<dbReference type="InterPro" id="IPR010730">
    <property type="entry name" value="HET"/>
</dbReference>
<dbReference type="OrthoDB" id="674604at2759"/>
<sequence length="478" mass="53819">MRLLNTSTGLSEEFIGTNMPAYANLSHTWGEEEVLFKDMTTEPSYGSRKGYAKISMTCQLAKADELQFAWIDTCCIDKTSSTELSEAINSMYQWYERAEKCYAYLVDIESTPAWRENLAHCRWLTRALEHTVSESEGIDILTSTTGIDRGILGDSRSLLSISVAQRMSWASRRVTTRVEDEAYCLLGIFEVNMPMLYGEGRKAFLRLQVKIVRICPDLSIFAWKASSPQAMDHEGPIACSIFASAAVHFAESGAFAAVNAHSTNDFFILNQGIKLHTLLAMLGIPKQQGYRYVFPVCKIDDGTILGIRLRKCGASQLVREDPWVLVVHDLSFPSMQSRPMYSLARLPPAHFPNHLLRDIVLHTRSRILQIVLSPEMVVNNVWPWSRWDVTDQIFFMSDNLGLDYAAATQRKSVAYSMLARATRESTLTLTSCSTAWAGRTLTPRNLFTPSFPGSLPMDLERLQRQIGAVRLYNLHGRG</sequence>
<name>A0A1L7WK38_9HELO</name>
<evidence type="ECO:0000259" key="1">
    <source>
        <dbReference type="Pfam" id="PF06985"/>
    </source>
</evidence>
<dbReference type="InterPro" id="IPR058525">
    <property type="entry name" value="DUF8212"/>
</dbReference>
<organism evidence="3 4">
    <name type="scientific">Phialocephala subalpina</name>
    <dbReference type="NCBI Taxonomy" id="576137"/>
    <lineage>
        <taxon>Eukaryota</taxon>
        <taxon>Fungi</taxon>
        <taxon>Dikarya</taxon>
        <taxon>Ascomycota</taxon>
        <taxon>Pezizomycotina</taxon>
        <taxon>Leotiomycetes</taxon>
        <taxon>Helotiales</taxon>
        <taxon>Mollisiaceae</taxon>
        <taxon>Phialocephala</taxon>
        <taxon>Phialocephala fortinii species complex</taxon>
    </lineage>
</organism>
<dbReference type="EMBL" id="FJOG01000003">
    <property type="protein sequence ID" value="CZR53142.1"/>
    <property type="molecule type" value="Genomic_DNA"/>
</dbReference>
<accession>A0A1L7WK38</accession>
<feature type="domain" description="DUF8212" evidence="2">
    <location>
        <begin position="202"/>
        <end position="252"/>
    </location>
</feature>
<evidence type="ECO:0000313" key="3">
    <source>
        <dbReference type="EMBL" id="CZR53142.1"/>
    </source>
</evidence>
<dbReference type="STRING" id="576137.A0A1L7WK38"/>
<dbReference type="Pfam" id="PF06985">
    <property type="entry name" value="HET"/>
    <property type="match status" value="1"/>
</dbReference>
<feature type="domain" description="Heterokaryon incompatibility" evidence="1">
    <location>
        <begin position="22"/>
        <end position="110"/>
    </location>
</feature>
<protein>
    <submittedName>
        <fullName evidence="3">Uncharacterized protein</fullName>
    </submittedName>
</protein>
<evidence type="ECO:0000313" key="4">
    <source>
        <dbReference type="Proteomes" id="UP000184330"/>
    </source>
</evidence>
<dbReference type="PANTHER" id="PTHR10622:SF12">
    <property type="entry name" value="HET DOMAIN-CONTAINING PROTEIN"/>
    <property type="match status" value="1"/>
</dbReference>
<dbReference type="PANTHER" id="PTHR10622">
    <property type="entry name" value="HET DOMAIN-CONTAINING PROTEIN"/>
    <property type="match status" value="1"/>
</dbReference>
<keyword evidence="4" id="KW-1185">Reference proteome</keyword>
<dbReference type="Proteomes" id="UP000184330">
    <property type="component" value="Unassembled WGS sequence"/>
</dbReference>
<reference evidence="3 4" key="1">
    <citation type="submission" date="2016-03" db="EMBL/GenBank/DDBJ databases">
        <authorList>
            <person name="Ploux O."/>
        </authorList>
    </citation>
    <scope>NUCLEOTIDE SEQUENCE [LARGE SCALE GENOMIC DNA]</scope>
    <source>
        <strain evidence="3 4">UAMH 11012</strain>
    </source>
</reference>